<keyword evidence="13" id="KW-0072">Autophagy</keyword>
<evidence type="ECO:0000313" key="32">
    <source>
        <dbReference type="Proteomes" id="UP000233100"/>
    </source>
</evidence>
<dbReference type="GO" id="GO:0045937">
    <property type="term" value="P:positive regulation of phosphate metabolic process"/>
    <property type="evidence" value="ECO:0007669"/>
    <property type="project" value="UniProtKB-ARBA"/>
</dbReference>
<evidence type="ECO:0000256" key="4">
    <source>
        <dbReference type="ARBA" id="ARBA00004496"/>
    </source>
</evidence>
<reference evidence="31" key="3">
    <citation type="submission" date="2025-09" db="UniProtKB">
        <authorList>
            <consortium name="Ensembl"/>
        </authorList>
    </citation>
    <scope>IDENTIFICATION</scope>
</reference>
<dbReference type="Bgee" id="ENSMFAG00000040946">
    <property type="expression patterns" value="Expressed in heart and 13 other cell types or tissues"/>
</dbReference>
<dbReference type="SMART" id="SM01332">
    <property type="entry name" value="Cyclin_C"/>
    <property type="match status" value="1"/>
</dbReference>
<comment type="subunit">
    <text evidence="25">Interacts with HK2; the interaction increases hexokinase HK2 activity in a hypoxia- and HIF1A-dependent manner, resulting in the regulation of mitochondrial membrane potential, thus increasing NADPH production and decreasing intracellular ROS levels.</text>
</comment>
<dbReference type="InterPro" id="IPR013078">
    <property type="entry name" value="His_Pase_superF_clade-1"/>
</dbReference>
<keyword evidence="8" id="KW-0597">Phosphoprotein</keyword>
<dbReference type="GO" id="GO:0006950">
    <property type="term" value="P:response to stress"/>
    <property type="evidence" value="ECO:0007669"/>
    <property type="project" value="UniProtKB-ARBA"/>
</dbReference>
<dbReference type="Pfam" id="PF00134">
    <property type="entry name" value="Cyclin_N"/>
    <property type="match status" value="1"/>
</dbReference>
<evidence type="ECO:0000256" key="11">
    <source>
        <dbReference type="ARBA" id="ARBA00022801"/>
    </source>
</evidence>
<keyword evidence="12" id="KW-0832">Ubl conjugation</keyword>
<evidence type="ECO:0000313" key="31">
    <source>
        <dbReference type="Ensembl" id="ENSMFAP00000049771.1"/>
    </source>
</evidence>
<dbReference type="GO" id="GO:1901992">
    <property type="term" value="P:positive regulation of mitotic cell cycle phase transition"/>
    <property type="evidence" value="ECO:0007669"/>
    <property type="project" value="UniProtKB-ARBA"/>
</dbReference>
<organism evidence="31 32">
    <name type="scientific">Macaca fascicularis</name>
    <name type="common">Crab-eating macaque</name>
    <name type="synonym">Cynomolgus monkey</name>
    <dbReference type="NCBI Taxonomy" id="9541"/>
    <lineage>
        <taxon>Eukaryota</taxon>
        <taxon>Metazoa</taxon>
        <taxon>Chordata</taxon>
        <taxon>Craniata</taxon>
        <taxon>Vertebrata</taxon>
        <taxon>Euteleostomi</taxon>
        <taxon>Mammalia</taxon>
        <taxon>Eutheria</taxon>
        <taxon>Euarchontoglires</taxon>
        <taxon>Primates</taxon>
        <taxon>Haplorrhini</taxon>
        <taxon>Catarrhini</taxon>
        <taxon>Cercopithecidae</taxon>
        <taxon>Cercopithecinae</taxon>
        <taxon>Macaca</taxon>
    </lineage>
</organism>
<keyword evidence="10" id="KW-0053">Apoptosis</keyword>
<comment type="similarity">
    <text evidence="19">Belongs to the phosphoglycerate mutase family.</text>
</comment>
<dbReference type="EC" id="3.1.3.46" evidence="6"/>
<evidence type="ECO:0000256" key="25">
    <source>
        <dbReference type="ARBA" id="ARBA00065705"/>
    </source>
</evidence>
<evidence type="ECO:0000256" key="19">
    <source>
        <dbReference type="ARBA" id="ARBA00038362"/>
    </source>
</evidence>
<evidence type="ECO:0000256" key="18">
    <source>
        <dbReference type="ARBA" id="ARBA00023306"/>
    </source>
</evidence>
<dbReference type="InterPro" id="IPR004367">
    <property type="entry name" value="Cyclin_C-dom"/>
</dbReference>
<dbReference type="Pfam" id="PF02984">
    <property type="entry name" value="Cyclin_C"/>
    <property type="match status" value="1"/>
</dbReference>
<dbReference type="GO" id="GO:0045820">
    <property type="term" value="P:negative regulation of glycolytic process"/>
    <property type="evidence" value="ECO:0007669"/>
    <property type="project" value="TreeGrafter"/>
</dbReference>
<comment type="catalytic activity">
    <reaction evidence="1">
        <text>beta-D-fructose 2,6-bisphosphate + H2O = beta-D-fructose 6-phosphate + phosphate</text>
        <dbReference type="Rhea" id="RHEA:17289"/>
        <dbReference type="ChEBI" id="CHEBI:15377"/>
        <dbReference type="ChEBI" id="CHEBI:43474"/>
        <dbReference type="ChEBI" id="CHEBI:57634"/>
        <dbReference type="ChEBI" id="CHEBI:58579"/>
        <dbReference type="EC" id="3.1.3.46"/>
    </reaction>
</comment>
<dbReference type="CDD" id="cd07067">
    <property type="entry name" value="HP_PGM_like"/>
    <property type="match status" value="1"/>
</dbReference>
<dbReference type="SMART" id="SM00385">
    <property type="entry name" value="CYCLIN"/>
    <property type="match status" value="1"/>
</dbReference>
<keyword evidence="16" id="KW-0472">Membrane</keyword>
<dbReference type="GO" id="GO:0006915">
    <property type="term" value="P:apoptotic process"/>
    <property type="evidence" value="ECO:0007669"/>
    <property type="project" value="UniProtKB-KW"/>
</dbReference>
<keyword evidence="14 28" id="KW-0195">Cyclin</keyword>
<dbReference type="SUPFAM" id="SSF53254">
    <property type="entry name" value="Phosphoglycerate mutase-like"/>
    <property type="match status" value="1"/>
</dbReference>
<reference evidence="31 32" key="1">
    <citation type="submission" date="2013-03" db="EMBL/GenBank/DDBJ databases">
        <authorList>
            <person name="Warren W."/>
            <person name="Wilson R.K."/>
        </authorList>
    </citation>
    <scope>NUCLEOTIDE SEQUENCE</scope>
</reference>
<evidence type="ECO:0000256" key="15">
    <source>
        <dbReference type="ARBA" id="ARBA00023128"/>
    </source>
</evidence>
<dbReference type="InterPro" id="IPR006671">
    <property type="entry name" value="Cyclin_N"/>
</dbReference>
<evidence type="ECO:0000256" key="8">
    <source>
        <dbReference type="ARBA" id="ARBA00022553"/>
    </source>
</evidence>
<evidence type="ECO:0000256" key="5">
    <source>
        <dbReference type="ARBA" id="ARBA00009065"/>
    </source>
</evidence>
<accession>A0A7N9CFU1</accession>
<protein>
    <recommendedName>
        <fullName evidence="21">Fructose-2,6-bisphosphatase TIGAR</fullName>
        <ecNumber evidence="6">3.1.3.46</ecNumber>
    </recommendedName>
    <alternativeName>
        <fullName evidence="20">G1/S-specific cyclin-D2</fullName>
    </alternativeName>
    <alternativeName>
        <fullName evidence="22">TP53-induced glycolysis and apoptosis regulator</fullName>
    </alternativeName>
    <alternativeName>
        <fullName evidence="26">TP53-induced glycolysis regulatory phosphatase</fullName>
    </alternativeName>
</protein>
<gene>
    <name evidence="31" type="primary">CCND2</name>
</gene>
<evidence type="ECO:0000256" key="10">
    <source>
        <dbReference type="ARBA" id="ARBA00022703"/>
    </source>
</evidence>
<evidence type="ECO:0000256" key="7">
    <source>
        <dbReference type="ARBA" id="ARBA00022490"/>
    </source>
</evidence>
<evidence type="ECO:0000256" key="28">
    <source>
        <dbReference type="RuleBase" id="RU000383"/>
    </source>
</evidence>
<evidence type="ECO:0000256" key="26">
    <source>
        <dbReference type="ARBA" id="ARBA00077907"/>
    </source>
</evidence>
<dbReference type="SMART" id="SM00855">
    <property type="entry name" value="PGAM"/>
    <property type="match status" value="1"/>
</dbReference>
<keyword evidence="15" id="KW-0496">Mitochondrion</keyword>
<dbReference type="FunFam" id="1.10.472.10:FF:000012">
    <property type="entry name" value="G1/S-specific cyclin-D1"/>
    <property type="match status" value="1"/>
</dbReference>
<dbReference type="Ensembl" id="ENSMFAT00000093528.1">
    <property type="protein sequence ID" value="ENSMFAP00000049771.1"/>
    <property type="gene ID" value="ENSMFAG00000040946.2"/>
</dbReference>
<proteinExistence type="inferred from homology"/>
<dbReference type="GO" id="GO:0031965">
    <property type="term" value="C:nuclear membrane"/>
    <property type="evidence" value="ECO:0007669"/>
    <property type="project" value="UniProtKB-SubCell"/>
</dbReference>
<keyword evidence="32" id="KW-1185">Reference proteome</keyword>
<dbReference type="GO" id="GO:0004331">
    <property type="term" value="F:fructose-2,6-bisphosphate 2-phosphatase activity"/>
    <property type="evidence" value="ECO:0007669"/>
    <property type="project" value="UniProtKB-EC"/>
</dbReference>
<dbReference type="InterPro" id="IPR013763">
    <property type="entry name" value="Cyclin-like_dom"/>
</dbReference>
<dbReference type="Pfam" id="PF00300">
    <property type="entry name" value="His_Phos_1"/>
    <property type="match status" value="1"/>
</dbReference>
<dbReference type="PANTHER" id="PTHR46517">
    <property type="entry name" value="FRUCTOSE-2,6-BISPHOSPHATASE TIGAR"/>
    <property type="match status" value="1"/>
</dbReference>
<evidence type="ECO:0000259" key="29">
    <source>
        <dbReference type="SMART" id="SM00385"/>
    </source>
</evidence>
<evidence type="ECO:0000256" key="16">
    <source>
        <dbReference type="ARBA" id="ARBA00023136"/>
    </source>
</evidence>
<dbReference type="GO" id="GO:0043067">
    <property type="term" value="P:regulation of programmed cell death"/>
    <property type="evidence" value="ECO:0007669"/>
    <property type="project" value="UniProtKB-ARBA"/>
</dbReference>
<evidence type="ECO:0000256" key="3">
    <source>
        <dbReference type="ARBA" id="ARBA00004173"/>
    </source>
</evidence>
<dbReference type="InterPro" id="IPR051695">
    <property type="entry name" value="Phosphoglycerate_Mutase"/>
</dbReference>
<evidence type="ECO:0000256" key="9">
    <source>
        <dbReference type="ARBA" id="ARBA00022618"/>
    </source>
</evidence>
<evidence type="ECO:0000256" key="1">
    <source>
        <dbReference type="ARBA" id="ARBA00000464"/>
    </source>
</evidence>
<comment type="subunit">
    <text evidence="24">Interacts with either CDK4 or CDK6 protein kinase to form a serine/threonine kinase holoenzyme complex. The cyclin subunit imparts substrate specificity to the complex.</text>
</comment>
<evidence type="ECO:0000256" key="21">
    <source>
        <dbReference type="ARBA" id="ARBA00040907"/>
    </source>
</evidence>
<evidence type="ECO:0000256" key="13">
    <source>
        <dbReference type="ARBA" id="ARBA00023006"/>
    </source>
</evidence>
<evidence type="ECO:0000256" key="23">
    <source>
        <dbReference type="ARBA" id="ARBA00045688"/>
    </source>
</evidence>
<dbReference type="CDD" id="cd20574">
    <property type="entry name" value="CYCLIN_CCND2_rpt1"/>
    <property type="match status" value="1"/>
</dbReference>
<feature type="domain" description="Cyclin-like" evidence="29">
    <location>
        <begin position="61"/>
        <end position="145"/>
    </location>
</feature>
<evidence type="ECO:0000259" key="30">
    <source>
        <dbReference type="SMART" id="SM01332"/>
    </source>
</evidence>
<evidence type="ECO:0000256" key="20">
    <source>
        <dbReference type="ARBA" id="ARBA00039574"/>
    </source>
</evidence>
<dbReference type="GO" id="GO:0051301">
    <property type="term" value="P:cell division"/>
    <property type="evidence" value="ECO:0007669"/>
    <property type="project" value="UniProtKB-KW"/>
</dbReference>
<dbReference type="PANTHER" id="PTHR46517:SF1">
    <property type="entry name" value="FRUCTOSE-2,6-BISPHOSPHATASE TIGAR"/>
    <property type="match status" value="1"/>
</dbReference>
<name>A0A7N9CFU1_MACFA</name>
<dbReference type="SUPFAM" id="SSF47954">
    <property type="entry name" value="Cyclin-like"/>
    <property type="match status" value="2"/>
</dbReference>
<dbReference type="GO" id="GO:0006914">
    <property type="term" value="P:autophagy"/>
    <property type="evidence" value="ECO:0007669"/>
    <property type="project" value="UniProtKB-KW"/>
</dbReference>
<keyword evidence="9" id="KW-0132">Cell division</keyword>
<evidence type="ECO:0000256" key="6">
    <source>
        <dbReference type="ARBA" id="ARBA00013067"/>
    </source>
</evidence>
<keyword evidence="17" id="KW-0539">Nucleus</keyword>
<dbReference type="PROSITE" id="PS00292">
    <property type="entry name" value="CYCLINS"/>
    <property type="match status" value="1"/>
</dbReference>
<dbReference type="GO" id="GO:0005829">
    <property type="term" value="C:cytosol"/>
    <property type="evidence" value="ECO:0007669"/>
    <property type="project" value="TreeGrafter"/>
</dbReference>
<evidence type="ECO:0000256" key="12">
    <source>
        <dbReference type="ARBA" id="ARBA00022843"/>
    </source>
</evidence>
<keyword evidence="11" id="KW-0378">Hydrolase</keyword>
<dbReference type="InterPro" id="IPR036915">
    <property type="entry name" value="Cyclin-like_sf"/>
</dbReference>
<dbReference type="Gene3D" id="1.10.472.10">
    <property type="entry name" value="Cyclin-like"/>
    <property type="match status" value="2"/>
</dbReference>
<dbReference type="FunFam" id="1.10.472.10:FF:000120">
    <property type="entry name" value="G1/S-specific cyclin-D1"/>
    <property type="match status" value="1"/>
</dbReference>
<dbReference type="InterPro" id="IPR029033">
    <property type="entry name" value="His_PPase_superfam"/>
</dbReference>
<evidence type="ECO:0000256" key="24">
    <source>
        <dbReference type="ARBA" id="ARBA00046800"/>
    </source>
</evidence>
<feature type="domain" description="Cyclin C-terminal" evidence="30">
    <location>
        <begin position="154"/>
        <end position="284"/>
    </location>
</feature>
<dbReference type="InterPro" id="IPR048258">
    <property type="entry name" value="Cyclins_cyclin-box"/>
</dbReference>
<dbReference type="Proteomes" id="UP000233100">
    <property type="component" value="Chromosome 11"/>
</dbReference>
<comment type="subcellular location">
    <subcellularLocation>
        <location evidence="4">Cytoplasm</location>
    </subcellularLocation>
    <subcellularLocation>
        <location evidence="3">Mitochondrion</location>
    </subcellularLocation>
    <subcellularLocation>
        <location evidence="2">Nucleus membrane</location>
    </subcellularLocation>
</comment>
<dbReference type="GO" id="GO:0043456">
    <property type="term" value="P:regulation of pentose-phosphate shunt"/>
    <property type="evidence" value="ECO:0007669"/>
    <property type="project" value="UniProtKB-ARBA"/>
</dbReference>
<reference evidence="31" key="2">
    <citation type="submission" date="2025-08" db="UniProtKB">
        <authorList>
            <consortium name="Ensembl"/>
        </authorList>
    </citation>
    <scope>IDENTIFICATION</scope>
</reference>
<keyword evidence="7" id="KW-0963">Cytoplasm</keyword>
<dbReference type="GO" id="GO:0061575">
    <property type="term" value="F:cyclin-dependent protein serine/threonine kinase activator activity"/>
    <property type="evidence" value="ECO:0007669"/>
    <property type="project" value="UniProtKB-ARBA"/>
</dbReference>
<evidence type="ECO:0000256" key="22">
    <source>
        <dbReference type="ARBA" id="ARBA00042275"/>
    </source>
</evidence>
<dbReference type="GO" id="GO:2000045">
    <property type="term" value="P:regulation of G1/S transition of mitotic cell cycle"/>
    <property type="evidence" value="ECO:0007669"/>
    <property type="project" value="UniProtKB-ARBA"/>
</dbReference>
<dbReference type="GO" id="GO:0045935">
    <property type="term" value="P:positive regulation of nucleobase-containing compound metabolic process"/>
    <property type="evidence" value="ECO:0007669"/>
    <property type="project" value="UniProtKB-ARBA"/>
</dbReference>
<dbReference type="FunFam" id="3.40.50.1240:FF:000026">
    <property type="entry name" value="Putative fructose-2,6-bisphosphatase TIGAR"/>
    <property type="match status" value="1"/>
</dbReference>
<evidence type="ECO:0000256" key="14">
    <source>
        <dbReference type="ARBA" id="ARBA00023127"/>
    </source>
</evidence>
<dbReference type="CDD" id="cd20577">
    <property type="entry name" value="CYCLIN_CCND2_rpt2"/>
    <property type="match status" value="1"/>
</dbReference>
<evidence type="ECO:0000256" key="2">
    <source>
        <dbReference type="ARBA" id="ARBA00004126"/>
    </source>
</evidence>
<comment type="function">
    <text evidence="23">Regulatory component of the cyclin D2-CDK4 (DC) complex that phosphorylates and inhibits members of the retinoblastoma (RB) protein family including RB1 and regulates the cell-cycle during G(1)/S transition. Phosphorylation of RB1 allows dissociation of the transcription factor E2F from the RB/E2F complex and the subsequent transcription of E2F target genes which are responsible for the progression through the G(1) phase. Hypophosphorylates RB1 in early G(1) phase. Cyclin D-CDK4 complexes are major integrators of various mitogenenic and antimitogenic signals.</text>
</comment>
<dbReference type="GeneTree" id="ENSGT00940000155180"/>
<comment type="similarity">
    <text evidence="5">Belongs to the cyclin family. Cyclin D subfamily.</text>
</comment>
<keyword evidence="18" id="KW-0131">Cell cycle</keyword>
<feature type="binding site" evidence="27">
    <location>
        <position position="339"/>
    </location>
    <ligand>
        <name>substrate</name>
    </ligand>
</feature>
<dbReference type="AlphaFoldDB" id="A0A7N9CFU1"/>
<dbReference type="Gene3D" id="3.40.50.1240">
    <property type="entry name" value="Phosphoglycerate mutase-like"/>
    <property type="match status" value="1"/>
</dbReference>
<feature type="binding site" evidence="27">
    <location>
        <begin position="367"/>
        <end position="370"/>
    </location>
    <ligand>
        <name>substrate</name>
    </ligand>
</feature>
<evidence type="ECO:0000256" key="17">
    <source>
        <dbReference type="ARBA" id="ARBA00023242"/>
    </source>
</evidence>
<evidence type="ECO:0000256" key="27">
    <source>
        <dbReference type="PIRSR" id="PIRSR613078-2"/>
    </source>
</evidence>
<sequence>MELLCCEVDPVRRAVRDRNLLQDDRVLQNLLTIEERYLPQCSYFKCVQKDIQPYMRRMVATWMLEVCEEQKCEEEVFPLAMNYLDRFLAGVPTPKSHLQLLGAVCMFLASKLKETSPLTAEKLCIYTDNSIKPQELLEWELVVLGKLKWNLAAVTPHDFIEHILRKLPQQREKLSVVRKHAQTFIALCATDFKFAMYPPSMIATGSVGAAICGLQQDEEVSSLTCDALTELLAKITNTDVDCLKACQEQIEAVLLNSLQQYRQDQRDGSKSEDELDQASTPTDVRDIDLGETRFNKEKIIQGQGVDVPLSETGFRQAAAAGIFLNNVKFTHAFSSDLMRTKQTMHGILEKSKVCKDMTVKYDSRLRERKYGVVEGKALSEMRAMAKAAREECPVFTPPGGETLDQVKMRGIDFFEFLCQLILKEADQKEQFSQGSPGNCLETSLAEIFPLGKNRSSEVNSDSGVPGLAASVLVVSHGAYMRSLFDYFLTDLKCSLPATLRRSEVMSVTPNTGMSLFIINFEEGREVKPTVQCICMNLQDHLNGLTETR</sequence>
<dbReference type="GO" id="GO:0005739">
    <property type="term" value="C:mitochondrion"/>
    <property type="evidence" value="ECO:0007669"/>
    <property type="project" value="UniProtKB-SubCell"/>
</dbReference>